<proteinExistence type="predicted"/>
<comment type="caution">
    <text evidence="1">The sequence shown here is derived from an EMBL/GenBank/DDBJ whole genome shotgun (WGS) entry which is preliminary data.</text>
</comment>
<dbReference type="RefSeq" id="WP_306999632.1">
    <property type="nucleotide sequence ID" value="NZ_JAUSUT010000001.1"/>
</dbReference>
<keyword evidence="2" id="KW-1185">Reference proteome</keyword>
<sequence length="43" mass="4556">MITAQNALRMAEDMNLPMTAASAAAILLLAPPTMKPRTTSGQR</sequence>
<evidence type="ECO:0000313" key="1">
    <source>
        <dbReference type="EMBL" id="MDQ0382625.1"/>
    </source>
</evidence>
<reference evidence="1 2" key="1">
    <citation type="submission" date="2023-07" db="EMBL/GenBank/DDBJ databases">
        <title>Sequencing the genomes of 1000 actinobacteria strains.</title>
        <authorList>
            <person name="Klenk H.-P."/>
        </authorList>
    </citation>
    <scope>NUCLEOTIDE SEQUENCE [LARGE SCALE GENOMIC DNA]</scope>
    <source>
        <strain evidence="1 2">DSM 45805</strain>
    </source>
</reference>
<dbReference type="EMBL" id="JAUSUT010000001">
    <property type="protein sequence ID" value="MDQ0382625.1"/>
    <property type="molecule type" value="Genomic_DNA"/>
</dbReference>
<name>A0ABU0F4W2_9PSEU</name>
<organism evidence="1 2">
    <name type="scientific">Amycolatopsis thermophila</name>
    <dbReference type="NCBI Taxonomy" id="206084"/>
    <lineage>
        <taxon>Bacteria</taxon>
        <taxon>Bacillati</taxon>
        <taxon>Actinomycetota</taxon>
        <taxon>Actinomycetes</taxon>
        <taxon>Pseudonocardiales</taxon>
        <taxon>Pseudonocardiaceae</taxon>
        <taxon>Amycolatopsis</taxon>
    </lineage>
</organism>
<evidence type="ECO:0000313" key="2">
    <source>
        <dbReference type="Proteomes" id="UP001229651"/>
    </source>
</evidence>
<protein>
    <submittedName>
        <fullName evidence="1">Uncharacterized protein</fullName>
    </submittedName>
</protein>
<gene>
    <name evidence="1" type="ORF">FB470_006619</name>
</gene>
<dbReference type="Proteomes" id="UP001229651">
    <property type="component" value="Unassembled WGS sequence"/>
</dbReference>
<accession>A0ABU0F4W2</accession>